<keyword evidence="1" id="KW-0449">Lipoprotein</keyword>
<protein>
    <submittedName>
        <fullName evidence="1">SusD/RagB family nutrient-binding outer membrane lipoprotein</fullName>
    </submittedName>
</protein>
<evidence type="ECO:0000313" key="2">
    <source>
        <dbReference type="Proteomes" id="UP000245375"/>
    </source>
</evidence>
<dbReference type="OrthoDB" id="725917at2"/>
<reference evidence="1 2" key="2">
    <citation type="submission" date="2018-05" db="EMBL/GenBank/DDBJ databases">
        <title>Algibacter marinivivus sp. nov., isolated from sample around a algae.</title>
        <authorList>
            <person name="Zhong X."/>
        </authorList>
    </citation>
    <scope>NUCLEOTIDE SEQUENCE [LARGE SCALE GENOMIC DNA]</scope>
    <source>
        <strain evidence="1 2">ZY111</strain>
    </source>
</reference>
<dbReference type="InterPro" id="IPR041662">
    <property type="entry name" value="SusD-like_2"/>
</dbReference>
<keyword evidence="2" id="KW-1185">Reference proteome</keyword>
<dbReference type="Proteomes" id="UP000245375">
    <property type="component" value="Unassembled WGS sequence"/>
</dbReference>
<dbReference type="RefSeq" id="WP_109351418.1">
    <property type="nucleotide sequence ID" value="NZ_QFRI01000001.1"/>
</dbReference>
<sequence length="482" mass="53231">MKKSLKYIGILFATIFIVSCSESYLDVNTDKNSPTGDVLGPELVLPIAQYWSGEIVQRNRYTNNLGNMMVYNWSQSDGFSWYNDEFLYNVTSSFYQIIWTRSYRDALKQYRVLQSYGDQYDNYKAIGKIMESYHFQILVDLYGDIPYSEALQRGGNPTPAYDDAEAVYQGIVSELDMAMALIDGADGSDLVPGSDDIMFGGDMATWKKFANTVKLRVLVRQGSGDFTGMASVGFIDQEVTVQPGYAVVENQQNPFWNAFGADSGGTITNNNNATCATQFVLDYLDGTSDSRISYIYEEPATGHLGVVQGLQDYDVPIVDQFDPQFVSNIGPGILKGATMPAVIFTLADAYFLQAEAILNGDLTGDAKAAYESGIQSSFSYLGDPGFSDYISQPRALVAWDSSPNKLEAIITQKWIATNGIDAVQSWFDYTRTGYPSGLPISLLATTPERPVRLFYPASELTANAANVPPQPNAFNDKIFWAN</sequence>
<name>A0A2U2X6I1_9FLAO</name>
<dbReference type="EMBL" id="QFRI01000001">
    <property type="protein sequence ID" value="PWH83407.1"/>
    <property type="molecule type" value="Genomic_DNA"/>
</dbReference>
<gene>
    <name evidence="1" type="ORF">DIS18_02305</name>
</gene>
<evidence type="ECO:0000313" key="1">
    <source>
        <dbReference type="EMBL" id="PWH83407.1"/>
    </source>
</evidence>
<dbReference type="SUPFAM" id="SSF48452">
    <property type="entry name" value="TPR-like"/>
    <property type="match status" value="1"/>
</dbReference>
<comment type="caution">
    <text evidence="1">The sequence shown here is derived from an EMBL/GenBank/DDBJ whole genome shotgun (WGS) entry which is preliminary data.</text>
</comment>
<organism evidence="1 2">
    <name type="scientific">Algibacter marinivivus</name>
    <dbReference type="NCBI Taxonomy" id="2100723"/>
    <lineage>
        <taxon>Bacteria</taxon>
        <taxon>Pseudomonadati</taxon>
        <taxon>Bacteroidota</taxon>
        <taxon>Flavobacteriia</taxon>
        <taxon>Flavobacteriales</taxon>
        <taxon>Flavobacteriaceae</taxon>
        <taxon>Algibacter</taxon>
    </lineage>
</organism>
<dbReference type="PROSITE" id="PS51257">
    <property type="entry name" value="PROKAR_LIPOPROTEIN"/>
    <property type="match status" value="1"/>
</dbReference>
<dbReference type="InterPro" id="IPR011990">
    <property type="entry name" value="TPR-like_helical_dom_sf"/>
</dbReference>
<dbReference type="AlphaFoldDB" id="A0A2U2X6I1"/>
<reference evidence="2" key="1">
    <citation type="submission" date="2018-05" db="EMBL/GenBank/DDBJ databases">
        <title>Algibacter marinivivus sp. nov., isolated from sample around a algae.</title>
        <authorList>
            <person name="Lu D."/>
        </authorList>
    </citation>
    <scope>NUCLEOTIDE SEQUENCE [LARGE SCALE GENOMIC DNA]</scope>
    <source>
        <strain evidence="2">ZY111</strain>
    </source>
</reference>
<accession>A0A2U2X6I1</accession>
<proteinExistence type="predicted"/>
<dbReference type="Gene3D" id="1.25.40.390">
    <property type="match status" value="1"/>
</dbReference>
<dbReference type="Pfam" id="PF12771">
    <property type="entry name" value="SusD-like_2"/>
    <property type="match status" value="1"/>
</dbReference>